<dbReference type="PROSITE" id="PS51127">
    <property type="entry name" value="BIG1"/>
    <property type="match status" value="1"/>
</dbReference>
<organism evidence="6 7">
    <name type="scientific">Stigmatella ashevillensis</name>
    <dbReference type="NCBI Taxonomy" id="2995309"/>
    <lineage>
        <taxon>Bacteria</taxon>
        <taxon>Pseudomonadati</taxon>
        <taxon>Myxococcota</taxon>
        <taxon>Myxococcia</taxon>
        <taxon>Myxococcales</taxon>
        <taxon>Cystobacterineae</taxon>
        <taxon>Archangiaceae</taxon>
        <taxon>Stigmatella</taxon>
    </lineage>
</organism>
<accession>A0ABT5DF59</accession>
<feature type="region of interest" description="Disordered" evidence="2">
    <location>
        <begin position="24"/>
        <end position="45"/>
    </location>
</feature>
<dbReference type="SMART" id="SM00634">
    <property type="entry name" value="BID_1"/>
    <property type="match status" value="1"/>
</dbReference>
<dbReference type="Gene3D" id="2.60.40.10">
    <property type="entry name" value="Immunoglobulins"/>
    <property type="match status" value="3"/>
</dbReference>
<gene>
    <name evidence="6" type="ORF">POL68_27715</name>
</gene>
<keyword evidence="3" id="KW-0732">Signal</keyword>
<feature type="domain" description="Fibronectin type-III" evidence="4">
    <location>
        <begin position="456"/>
        <end position="563"/>
    </location>
</feature>
<feature type="chain" id="PRO_5046547759" evidence="3">
    <location>
        <begin position="28"/>
        <end position="1801"/>
    </location>
</feature>
<proteinExistence type="inferred from homology"/>
<evidence type="ECO:0000256" key="1">
    <source>
        <dbReference type="ARBA" id="ARBA00010116"/>
    </source>
</evidence>
<reference evidence="6 7" key="1">
    <citation type="submission" date="2022-11" db="EMBL/GenBank/DDBJ databases">
        <title>Minimal conservation of predation-associated metabolite biosynthetic gene clusters underscores biosynthetic potential of Myxococcota including descriptions for ten novel species: Archangium lansinium sp. nov., Myxococcus landrumus sp. nov., Nannocystis bai.</title>
        <authorList>
            <person name="Ahearne A."/>
            <person name="Stevens C."/>
            <person name="Dowd S."/>
        </authorList>
    </citation>
    <scope>NUCLEOTIDE SEQUENCE [LARGE SCALE GENOMIC DNA]</scope>
    <source>
        <strain evidence="6 7">NCWAL01</strain>
    </source>
</reference>
<evidence type="ECO:0000259" key="5">
    <source>
        <dbReference type="PROSITE" id="PS51127"/>
    </source>
</evidence>
<comment type="caution">
    <text evidence="6">The sequence shown here is derived from an EMBL/GenBank/DDBJ whole genome shotgun (WGS) entry which is preliminary data.</text>
</comment>
<feature type="region of interest" description="Disordered" evidence="2">
    <location>
        <begin position="87"/>
        <end position="106"/>
    </location>
</feature>
<dbReference type="SUPFAM" id="SSF49373">
    <property type="entry name" value="Invasin/intimin cell-adhesion fragments"/>
    <property type="match status" value="1"/>
</dbReference>
<dbReference type="InterPro" id="IPR008964">
    <property type="entry name" value="Invasin/intimin_cell_adhesion"/>
</dbReference>
<name>A0ABT5DF59_9BACT</name>
<feature type="region of interest" description="Disordered" evidence="2">
    <location>
        <begin position="1524"/>
        <end position="1555"/>
    </location>
</feature>
<feature type="compositionally biased region" description="Polar residues" evidence="2">
    <location>
        <begin position="87"/>
        <end position="101"/>
    </location>
</feature>
<evidence type="ECO:0000313" key="7">
    <source>
        <dbReference type="Proteomes" id="UP001221838"/>
    </source>
</evidence>
<sequence>MASHSFSFRWCLTLGALVLGLASGCSTESTPPKPPPPTRDLPDVDRSTVEVDRATGVRADGLDEVTVTITVLKSDGSPLPEREVTLQASGEGNTFSPPSGQTDEKGVLKSKLVSRVPGGKQVTARVAAEGQPVVLGRAPTIQFVDPSTLRIAKLVFTGTSLESTAGSPLSALLEVELQDETGAVVRGSTDLVRMEVASGPFAELKGTTESRAVDGVARFPELVIEKAGEYSLRAKVGTVTAESPSFRVVPAAASGVELTELPGEMVAGSTVGARVLLRDAFANVASNYTGTLRITASDPMAVLPADLVFKTTDQGTKSFTGLSLHRAGTQRVGVEDTANTSLKVESQIVVKAGNAVQLAFAQPIGSHSVRAPLGSVQVVLQDVYGNASSESGRQVTVTLSPASGTLEGIATVASVNGMATFSNLSIAQEGAYTLAAKGTGLQDVSSASFTIVDDVAPAQPVLSQGATMGTSMTVEWIAVGDDGTQGTAASQDLRYSLSPIVTEGEFVAATPAFNAAPKAAGSAEQATISNLSVGTTYHVALKVTDNAGNAVRSASRAFSTSDPSVEKLAFTVQPPASGTAGVALADVKVALQDAAGNTVVSSTLAVTLDLAEDVPFTPVTVNAVAGIATFSGLTLTKAGTYHFKASSSSLPEVQSQSFALQPATAARLDLVGLVGPVTSGVPGSVEVKVYDAFNNAATGYTGTVHFTSTDSLATLPPDYTFTPGDEGHKAFTGVVLKTEGEQTVTVQDPVASSLQDALTVEVSNGAVAELVLEVPTTPVQAGSPFSATVTLRDGNGSIAMGYTGTVSFGSSDGQVTLPPNYTFTAADAGRKTFTGLVLGTAGPQSLTAHDAVATELTDTKQLTVTEGATTSLRFSVPTTATAGTSFSVTVSARDAFNNVVPGYTGTVSFTSDDPQAELPTAYTFTQSDAGQRVFSITLDTSGTRQVEVTDGTYTVSVTLVVGAGAPAKLVFTKQPTNGTVRTALAAVKVALQDELGNTVAVSEPAVTVALTGGNPVSVLGGTKTVAPAAGVASFADLTVDQEGTAFRFEASATGLPSVTSDAFGVQDNLLPEVAVLSGSVSSPSSVTLTWVAVGDDGTEGTAASYDLRYAATDITTEEQFSAATPFSVGAPKAAGQTETVSLTDLSPASYYFVLKVFDGAGNASRSASVHVELSAPSLVQEGNIVISEFRALGEEFIELRNITASEIDVHGYIFRNAANEEVNIRAKNDPNGTAGIPVLIPAGGVLFGMPNPSGAIPTTVGFVYGAPGTAFALADTGDKLELYSQFPAHLEDVVDFRSFVTHPNTPLTATAFVGFAGSSTQLDPESFTAEANDTATNWCVSFYPAGSRAGRIADTAGAANGSCKVAVINEVLLDAPSTEDTKAFVELAGPGGSVIGGAKILDIEGKGTSAGTLNADDDAAPGETEGEFVLPAGTRFPADGILLIADAHPLTNVTNVPNFVNGVDVKARDISMERGGGDTIQLVAAGGTLLDVLGHDTAGANLSVTTAFNGLAMYEVQTALTSTPATGTAAPTLARSPDSADTGNNREDFHADPTATPGVVNDEVHFTVTSLSPDNCAARAGRNGITVVGTDFSPALRAQFGVNSSALCTATSPTLATCDAVSNSFNTVARVNVVLSNPTNVKSPSTELVGGFTYTGSNNDPQTPDPLEADFCNLQFPTTFSVSRNQPTPSLFGQIYEAGVTEAPGPYGDLLAEVGYGTGGTDPRSHISWRFFPTAYNVQVGNNDEFTGTFVAPQATGSYSYTYRFSFDNGLNWTYCDTDGAGSNEDLLFEPTKLGTMTVTN</sequence>
<evidence type="ECO:0000259" key="4">
    <source>
        <dbReference type="PROSITE" id="PS50853"/>
    </source>
</evidence>
<feature type="domain" description="Big-1" evidence="5">
    <location>
        <begin position="47"/>
        <end position="144"/>
    </location>
</feature>
<dbReference type="InterPro" id="IPR003344">
    <property type="entry name" value="Big_1_dom"/>
</dbReference>
<comment type="similarity">
    <text evidence="1">Belongs to the intimin/invasin family.</text>
</comment>
<dbReference type="InterPro" id="IPR003961">
    <property type="entry name" value="FN3_dom"/>
</dbReference>
<dbReference type="SMART" id="SM00060">
    <property type="entry name" value="FN3"/>
    <property type="match status" value="2"/>
</dbReference>
<evidence type="ECO:0000313" key="6">
    <source>
        <dbReference type="EMBL" id="MDC0712286.1"/>
    </source>
</evidence>
<dbReference type="PROSITE" id="PS50853">
    <property type="entry name" value="FN3"/>
    <property type="match status" value="1"/>
</dbReference>
<feature type="signal peptide" evidence="3">
    <location>
        <begin position="1"/>
        <end position="27"/>
    </location>
</feature>
<evidence type="ECO:0000256" key="3">
    <source>
        <dbReference type="SAM" id="SignalP"/>
    </source>
</evidence>
<dbReference type="Pfam" id="PF02369">
    <property type="entry name" value="Big_1"/>
    <property type="match status" value="1"/>
</dbReference>
<dbReference type="EMBL" id="JAQNDM010000002">
    <property type="protein sequence ID" value="MDC0712286.1"/>
    <property type="molecule type" value="Genomic_DNA"/>
</dbReference>
<evidence type="ECO:0000256" key="2">
    <source>
        <dbReference type="SAM" id="MobiDB-lite"/>
    </source>
</evidence>
<feature type="compositionally biased region" description="Low complexity" evidence="2">
    <location>
        <begin position="1524"/>
        <end position="1534"/>
    </location>
</feature>
<dbReference type="RefSeq" id="WP_272142363.1">
    <property type="nucleotide sequence ID" value="NZ_JAQNDM010000002.1"/>
</dbReference>
<protein>
    <submittedName>
        <fullName evidence="6">Ig-like domain-containing protein</fullName>
    </submittedName>
</protein>
<dbReference type="InterPro" id="IPR013783">
    <property type="entry name" value="Ig-like_fold"/>
</dbReference>
<dbReference type="Proteomes" id="UP001221838">
    <property type="component" value="Unassembled WGS sequence"/>
</dbReference>
<keyword evidence="7" id="KW-1185">Reference proteome</keyword>